<gene>
    <name evidence="3" type="ORF">SARC_05073</name>
</gene>
<keyword evidence="2" id="KW-0812">Transmembrane</keyword>
<keyword evidence="4" id="KW-1185">Reference proteome</keyword>
<protein>
    <submittedName>
        <fullName evidence="3">Uncharacterized protein</fullName>
    </submittedName>
</protein>
<feature type="transmembrane region" description="Helical" evidence="2">
    <location>
        <begin position="332"/>
        <end position="353"/>
    </location>
</feature>
<dbReference type="GeneID" id="25905577"/>
<dbReference type="RefSeq" id="XP_014156554.1">
    <property type="nucleotide sequence ID" value="XM_014301079.1"/>
</dbReference>
<feature type="transmembrane region" description="Helical" evidence="2">
    <location>
        <begin position="117"/>
        <end position="136"/>
    </location>
</feature>
<reference evidence="3 4" key="1">
    <citation type="submission" date="2011-02" db="EMBL/GenBank/DDBJ databases">
        <title>The Genome Sequence of Sphaeroforma arctica JP610.</title>
        <authorList>
            <consortium name="The Broad Institute Genome Sequencing Platform"/>
            <person name="Russ C."/>
            <person name="Cuomo C."/>
            <person name="Young S.K."/>
            <person name="Zeng Q."/>
            <person name="Gargeya S."/>
            <person name="Alvarado L."/>
            <person name="Berlin A."/>
            <person name="Chapman S.B."/>
            <person name="Chen Z."/>
            <person name="Freedman E."/>
            <person name="Gellesch M."/>
            <person name="Goldberg J."/>
            <person name="Griggs A."/>
            <person name="Gujja S."/>
            <person name="Heilman E."/>
            <person name="Heiman D."/>
            <person name="Howarth C."/>
            <person name="Mehta T."/>
            <person name="Neiman D."/>
            <person name="Pearson M."/>
            <person name="Roberts A."/>
            <person name="Saif S."/>
            <person name="Shea T."/>
            <person name="Shenoy N."/>
            <person name="Sisk P."/>
            <person name="Stolte C."/>
            <person name="Sykes S."/>
            <person name="White J."/>
            <person name="Yandava C."/>
            <person name="Burger G."/>
            <person name="Gray M.W."/>
            <person name="Holland P.W.H."/>
            <person name="King N."/>
            <person name="Lang F.B.F."/>
            <person name="Roger A.J."/>
            <person name="Ruiz-Trillo I."/>
            <person name="Haas B."/>
            <person name="Nusbaum C."/>
            <person name="Birren B."/>
        </authorList>
    </citation>
    <scope>NUCLEOTIDE SEQUENCE [LARGE SCALE GENOMIC DNA]</scope>
    <source>
        <strain evidence="3 4">JP610</strain>
    </source>
</reference>
<feature type="transmembrane region" description="Helical" evidence="2">
    <location>
        <begin position="248"/>
        <end position="266"/>
    </location>
</feature>
<proteinExistence type="predicted"/>
<evidence type="ECO:0000313" key="3">
    <source>
        <dbReference type="EMBL" id="KNC82652.1"/>
    </source>
</evidence>
<keyword evidence="2" id="KW-1133">Transmembrane helix</keyword>
<evidence type="ECO:0000256" key="1">
    <source>
        <dbReference type="SAM" id="MobiDB-lite"/>
    </source>
</evidence>
<feature type="region of interest" description="Disordered" evidence="1">
    <location>
        <begin position="402"/>
        <end position="438"/>
    </location>
</feature>
<evidence type="ECO:0000256" key="2">
    <source>
        <dbReference type="SAM" id="Phobius"/>
    </source>
</evidence>
<dbReference type="Proteomes" id="UP000054560">
    <property type="component" value="Unassembled WGS sequence"/>
</dbReference>
<dbReference type="AlphaFoldDB" id="A0A0L0G0L9"/>
<sequence>MTAEGGKAGPIQRALLPGYRPEVQAMRAALPCAVKGWVFNDVTDGTVDNDSLPRWSFKWWISYDGLQSLTLYFWLVKDFCWSQWYWYEAGIAAGSCAVFLSMVTLCINLWHRSIAEAWINFGLLCWIMGNYIWMIGEFKLENPEAFFNTDGMDEDQVYEMADAVYNQYAEYAKYILLGGSIWLSIYYVLRCFPSLPGFTRTDTFVREINKNRPPTRFGLYFIDFIEYEDTHVLLWVVKDCLWTYGSNAGYIIFVVPTFFLFADLIWKCLRRRGQLLHLFHNCLVMAWLFANTVWAIGEMVYYDDELPDEAYEEYHWPSDAGSYSQLYLRYSVGWLFCGSLIMVALFHLWWITVTLMGKLGPRRSAEEKFVDGPSDDGTTKSVIEVPSHLPNESSVDPMVIESEGKKEMPALETRQPTEAISVGSLEQKSESDNMPMTC</sequence>
<feature type="transmembrane region" description="Helical" evidence="2">
    <location>
        <begin position="278"/>
        <end position="297"/>
    </location>
</feature>
<accession>A0A0L0G0L9</accession>
<organism evidence="3 4">
    <name type="scientific">Sphaeroforma arctica JP610</name>
    <dbReference type="NCBI Taxonomy" id="667725"/>
    <lineage>
        <taxon>Eukaryota</taxon>
        <taxon>Ichthyosporea</taxon>
        <taxon>Ichthyophonida</taxon>
        <taxon>Sphaeroforma</taxon>
    </lineage>
</organism>
<name>A0A0L0G0L9_9EUKA</name>
<dbReference type="OrthoDB" id="10580406at2759"/>
<evidence type="ECO:0000313" key="4">
    <source>
        <dbReference type="Proteomes" id="UP000054560"/>
    </source>
</evidence>
<dbReference type="EMBL" id="KQ241906">
    <property type="protein sequence ID" value="KNC82652.1"/>
    <property type="molecule type" value="Genomic_DNA"/>
</dbReference>
<keyword evidence="2" id="KW-0472">Membrane</keyword>
<feature type="transmembrane region" description="Helical" evidence="2">
    <location>
        <begin position="84"/>
        <end position="110"/>
    </location>
</feature>